<keyword evidence="2" id="KW-0813">Transport</keyword>
<feature type="transmembrane region" description="Helical" evidence="7">
    <location>
        <begin position="235"/>
        <end position="265"/>
    </location>
</feature>
<sequence length="460" mass="49406">MKTTKGVQNLLGDPKKAIVKISLPMVIAMSFQSLYNVIDAIWVAGLGSDALAAIGLFFPFMFAIMAISNGVGIGGSSAISRRIGQNNKDAADNIAVHSIVLGVIIGILLTGVIPFLGAIFSLIGASGITVTMAVEYSTILFGGAVVLLFTNIANAILRGEGDTKRAMYAIILGSVLNIVLDPIFIYVLDMGVAGAAWATLLSMTITGILFVYWLLVKKDTFLKISFKNFKLNFNIVKEIFSIGLPASISHLTMAFSMFLLTAIVAKAGGNDGIAVFSTGWRIVSMGTIPLVGLATGVTVVTGAAYGSANPEKLEISYKYALKMGILVETIIAALILIFENQITYLFTYSENSVHILEGLLVFLKYMFLFYPTLPLGMLTAAMFQGVSKGNNSLFISLLRTIILQIPMAYTFGIIFNQGLTGVWFGMILGHVIAVSIAYLLGIYTIRQFKATLTPETVKFK</sequence>
<evidence type="ECO:0000256" key="4">
    <source>
        <dbReference type="ARBA" id="ARBA00022692"/>
    </source>
</evidence>
<dbReference type="CDD" id="cd13147">
    <property type="entry name" value="MATE_MJ0709_like"/>
    <property type="match status" value="1"/>
</dbReference>
<comment type="subcellular location">
    <subcellularLocation>
        <location evidence="1">Cell membrane</location>
        <topology evidence="1">Multi-pass membrane protein</topology>
    </subcellularLocation>
</comment>
<proteinExistence type="predicted"/>
<name>G0H1Q1_METMI</name>
<dbReference type="Pfam" id="PF01554">
    <property type="entry name" value="MatE"/>
    <property type="match status" value="2"/>
</dbReference>
<evidence type="ECO:0000256" key="1">
    <source>
        <dbReference type="ARBA" id="ARBA00004651"/>
    </source>
</evidence>
<evidence type="ECO:0000256" key="2">
    <source>
        <dbReference type="ARBA" id="ARBA00022448"/>
    </source>
</evidence>
<dbReference type="GO" id="GO:0005886">
    <property type="term" value="C:plasma membrane"/>
    <property type="evidence" value="ECO:0007669"/>
    <property type="project" value="UniProtKB-SubCell"/>
</dbReference>
<dbReference type="GO" id="GO:0015297">
    <property type="term" value="F:antiporter activity"/>
    <property type="evidence" value="ECO:0007669"/>
    <property type="project" value="InterPro"/>
</dbReference>
<protein>
    <submittedName>
        <fullName evidence="8">MATE family drug/sodium antiporter</fullName>
    </submittedName>
</protein>
<feature type="transmembrane region" description="Helical" evidence="7">
    <location>
        <begin position="50"/>
        <end position="73"/>
    </location>
</feature>
<feature type="transmembrane region" description="Helical" evidence="7">
    <location>
        <begin position="136"/>
        <end position="157"/>
    </location>
</feature>
<dbReference type="HOGENOM" id="CLU_012893_0_1_2"/>
<organism evidence="9">
    <name type="scientific">Methanococcus maripaludis X1</name>
    <dbReference type="NCBI Taxonomy" id="1053692"/>
    <lineage>
        <taxon>Archaea</taxon>
        <taxon>Methanobacteriati</taxon>
        <taxon>Methanobacteriota</taxon>
        <taxon>Methanomada group</taxon>
        <taxon>Methanococci</taxon>
        <taxon>Methanococcales</taxon>
        <taxon>Methanococcaceae</taxon>
        <taxon>Methanococcus</taxon>
    </lineage>
</organism>
<dbReference type="RefSeq" id="WP_013998622.1">
    <property type="nucleotide sequence ID" value="NC_015847.1"/>
</dbReference>
<feature type="transmembrane region" description="Helical" evidence="7">
    <location>
        <begin position="94"/>
        <end position="124"/>
    </location>
</feature>
<evidence type="ECO:0000256" key="5">
    <source>
        <dbReference type="ARBA" id="ARBA00022989"/>
    </source>
</evidence>
<dbReference type="NCBIfam" id="TIGR00797">
    <property type="entry name" value="matE"/>
    <property type="match status" value="1"/>
</dbReference>
<feature type="transmembrane region" description="Helical" evidence="7">
    <location>
        <begin position="421"/>
        <end position="443"/>
    </location>
</feature>
<dbReference type="PANTHER" id="PTHR43549">
    <property type="entry name" value="MULTIDRUG RESISTANCE PROTEIN YPNP-RELATED"/>
    <property type="match status" value="1"/>
</dbReference>
<feature type="transmembrane region" description="Helical" evidence="7">
    <location>
        <begin position="194"/>
        <end position="215"/>
    </location>
</feature>
<feature type="transmembrane region" description="Helical" evidence="7">
    <location>
        <begin position="285"/>
        <end position="307"/>
    </location>
</feature>
<keyword evidence="4 7" id="KW-0812">Transmembrane</keyword>
<dbReference type="AlphaFoldDB" id="G0H1Q1"/>
<keyword evidence="3" id="KW-1003">Cell membrane</keyword>
<keyword evidence="6 7" id="KW-0472">Membrane</keyword>
<feature type="transmembrane region" description="Helical" evidence="7">
    <location>
        <begin position="21"/>
        <end position="44"/>
    </location>
</feature>
<dbReference type="GeneID" id="10981596"/>
<dbReference type="PANTHER" id="PTHR43549:SF2">
    <property type="entry name" value="MULTIDRUG RESISTANCE PROTEIN NORM-RELATED"/>
    <property type="match status" value="1"/>
</dbReference>
<dbReference type="Proteomes" id="UP000008889">
    <property type="component" value="Chromosome"/>
</dbReference>
<gene>
    <name evidence="8" type="ORF">GYY_00850</name>
</gene>
<dbReference type="InterPro" id="IPR002528">
    <property type="entry name" value="MATE_fam"/>
</dbReference>
<dbReference type="PATRIC" id="fig|1053692.7.peg.172"/>
<dbReference type="GO" id="GO:0042910">
    <property type="term" value="F:xenobiotic transmembrane transporter activity"/>
    <property type="evidence" value="ECO:0007669"/>
    <property type="project" value="InterPro"/>
</dbReference>
<feature type="transmembrane region" description="Helical" evidence="7">
    <location>
        <begin position="169"/>
        <end position="188"/>
    </location>
</feature>
<dbReference type="InterPro" id="IPR048279">
    <property type="entry name" value="MdtK-like"/>
</dbReference>
<evidence type="ECO:0000256" key="6">
    <source>
        <dbReference type="ARBA" id="ARBA00023136"/>
    </source>
</evidence>
<evidence type="ECO:0000313" key="9">
    <source>
        <dbReference type="Proteomes" id="UP000008889"/>
    </source>
</evidence>
<feature type="transmembrane region" description="Helical" evidence="7">
    <location>
        <begin position="358"/>
        <end position="381"/>
    </location>
</feature>
<keyword evidence="5 7" id="KW-1133">Transmembrane helix</keyword>
<dbReference type="PIRSF" id="PIRSF006603">
    <property type="entry name" value="DinF"/>
    <property type="match status" value="1"/>
</dbReference>
<accession>G0H1Q1</accession>
<dbReference type="KEGG" id="mmd:GYY_00850"/>
<reference evidence="8 9" key="1">
    <citation type="journal article" date="2011" name="J. Bacteriol.">
        <title>Complete Genome Sequence of a Nonculturable Methanococcus maripaludis Strain Extracted in a Metagenomic Survey of Petroleum Reservoir Fluids.</title>
        <authorList>
            <person name="Wang X."/>
            <person name="Greenfield P."/>
            <person name="Li D."/>
            <person name="Hendry P."/>
            <person name="Volk H."/>
            <person name="Sutherland T.D."/>
        </authorList>
    </citation>
    <scope>NUCLEOTIDE SEQUENCE [LARGE SCALE GENOMIC DNA]</scope>
    <source>
        <strain evidence="8 9">X1</strain>
    </source>
</reference>
<evidence type="ECO:0000313" key="8">
    <source>
        <dbReference type="EMBL" id="AEK19058.1"/>
    </source>
</evidence>
<dbReference type="EMBL" id="CP002913">
    <property type="protein sequence ID" value="AEK19058.1"/>
    <property type="molecule type" value="Genomic_DNA"/>
</dbReference>
<dbReference type="InterPro" id="IPR052031">
    <property type="entry name" value="Membrane_Transporter-Flippase"/>
</dbReference>
<evidence type="ECO:0000256" key="7">
    <source>
        <dbReference type="SAM" id="Phobius"/>
    </source>
</evidence>
<feature type="transmembrane region" description="Helical" evidence="7">
    <location>
        <begin position="393"/>
        <end position="415"/>
    </location>
</feature>
<feature type="transmembrane region" description="Helical" evidence="7">
    <location>
        <begin position="319"/>
        <end position="338"/>
    </location>
</feature>
<evidence type="ECO:0000256" key="3">
    <source>
        <dbReference type="ARBA" id="ARBA00022475"/>
    </source>
</evidence>